<dbReference type="GO" id="GO:0016020">
    <property type="term" value="C:membrane"/>
    <property type="evidence" value="ECO:0007669"/>
    <property type="project" value="UniProtKB-SubCell"/>
</dbReference>
<feature type="domain" description="Rhodopsin" evidence="7">
    <location>
        <begin position="28"/>
        <end position="278"/>
    </location>
</feature>
<keyword evidence="2 6" id="KW-0812">Transmembrane</keyword>
<evidence type="ECO:0000256" key="3">
    <source>
        <dbReference type="ARBA" id="ARBA00022989"/>
    </source>
</evidence>
<gene>
    <name evidence="8" type="ORF">PDE_09626</name>
</gene>
<feature type="transmembrane region" description="Helical" evidence="6">
    <location>
        <begin position="208"/>
        <end position="230"/>
    </location>
</feature>
<organism evidence="8 9">
    <name type="scientific">Penicillium oxalicum (strain 114-2 / CGMCC 5302)</name>
    <name type="common">Penicillium decumbens</name>
    <dbReference type="NCBI Taxonomy" id="933388"/>
    <lineage>
        <taxon>Eukaryota</taxon>
        <taxon>Fungi</taxon>
        <taxon>Dikarya</taxon>
        <taxon>Ascomycota</taxon>
        <taxon>Pezizomycotina</taxon>
        <taxon>Eurotiomycetes</taxon>
        <taxon>Eurotiomycetidae</taxon>
        <taxon>Eurotiales</taxon>
        <taxon>Aspergillaceae</taxon>
        <taxon>Penicillium</taxon>
    </lineage>
</organism>
<evidence type="ECO:0000256" key="4">
    <source>
        <dbReference type="ARBA" id="ARBA00023136"/>
    </source>
</evidence>
<dbReference type="HOGENOM" id="CLU_028200_3_4_1"/>
<feature type="transmembrane region" description="Helical" evidence="6">
    <location>
        <begin position="87"/>
        <end position="111"/>
    </location>
</feature>
<evidence type="ECO:0000259" key="7">
    <source>
        <dbReference type="Pfam" id="PF20684"/>
    </source>
</evidence>
<dbReference type="Proteomes" id="UP000019376">
    <property type="component" value="Unassembled WGS sequence"/>
</dbReference>
<protein>
    <recommendedName>
        <fullName evidence="7">Rhodopsin domain-containing protein</fullName>
    </recommendedName>
</protein>
<dbReference type="Pfam" id="PF20684">
    <property type="entry name" value="Fung_rhodopsin"/>
    <property type="match status" value="1"/>
</dbReference>
<feature type="transmembrane region" description="Helical" evidence="6">
    <location>
        <begin position="13"/>
        <end position="32"/>
    </location>
</feature>
<dbReference type="InterPro" id="IPR052337">
    <property type="entry name" value="SAT4-like"/>
</dbReference>
<dbReference type="PANTHER" id="PTHR33048">
    <property type="entry name" value="PTH11-LIKE INTEGRAL MEMBRANE PROTEIN (AFU_ORTHOLOGUE AFUA_5G11245)"/>
    <property type="match status" value="1"/>
</dbReference>
<accession>S8BHJ7</accession>
<keyword evidence="3 6" id="KW-1133">Transmembrane helix</keyword>
<dbReference type="OrthoDB" id="3897607at2759"/>
<feature type="transmembrane region" description="Helical" evidence="6">
    <location>
        <begin position="44"/>
        <end position="67"/>
    </location>
</feature>
<name>S8BHJ7_PENO1</name>
<dbReference type="AlphaFoldDB" id="S8BHJ7"/>
<evidence type="ECO:0000256" key="5">
    <source>
        <dbReference type="ARBA" id="ARBA00038359"/>
    </source>
</evidence>
<evidence type="ECO:0000313" key="8">
    <source>
        <dbReference type="EMBL" id="EPS34662.1"/>
    </source>
</evidence>
<feature type="transmembrane region" description="Helical" evidence="6">
    <location>
        <begin position="168"/>
        <end position="196"/>
    </location>
</feature>
<keyword evidence="9" id="KW-1185">Reference proteome</keyword>
<proteinExistence type="inferred from homology"/>
<sequence>MSDEHQRAVAVKTVAAVFMPIATIAVLLRCYVRGWIVKGFGWDDTAMVFALVTYIMFCACMIGGTLYGTGYKFEHLKPWDRVTAMKYWWLCEVAYCFASVGCKVSVSLFLLRITVKRSHIWTLYSVMFLTIVAGLIFFFLLLLQCKPVSYFWTRTAQDPSIEGSCIDINIIIIMTYIYSGFAALCDFTVGLLPIFLVSKLHMKREAKLAVIGILSMACIASSAVIVRFPFVQTFSSDEFLCLIFLLDATFQIAVWSNIEAGLGITAGSLATLRPLLRKWLGSRNGSDYPSGFPNSGHLGRNSNSRALPLGSIDRLGNPKNLRPDKLAVMVTNIESQRDTELTWGGSTSPSSSEERLTIEHHPLPGHGKLDIGIHRTIEVTQTTDGYDAESQRRVAREHV</sequence>
<dbReference type="eggNOG" id="ENOG502SMC3">
    <property type="taxonomic scope" value="Eukaryota"/>
</dbReference>
<evidence type="ECO:0000256" key="2">
    <source>
        <dbReference type="ARBA" id="ARBA00022692"/>
    </source>
</evidence>
<evidence type="ECO:0000256" key="1">
    <source>
        <dbReference type="ARBA" id="ARBA00004141"/>
    </source>
</evidence>
<comment type="similarity">
    <text evidence="5">Belongs to the SAT4 family.</text>
</comment>
<feature type="transmembrane region" description="Helical" evidence="6">
    <location>
        <begin position="123"/>
        <end position="143"/>
    </location>
</feature>
<reference evidence="8 9" key="1">
    <citation type="journal article" date="2013" name="PLoS ONE">
        <title>Genomic and secretomic analyses reveal unique features of the lignocellulolytic enzyme system of Penicillium decumbens.</title>
        <authorList>
            <person name="Liu G."/>
            <person name="Zhang L."/>
            <person name="Wei X."/>
            <person name="Zou G."/>
            <person name="Qin Y."/>
            <person name="Ma L."/>
            <person name="Li J."/>
            <person name="Zheng H."/>
            <person name="Wang S."/>
            <person name="Wang C."/>
            <person name="Xun L."/>
            <person name="Zhao G.-P."/>
            <person name="Zhou Z."/>
            <person name="Qu Y."/>
        </authorList>
    </citation>
    <scope>NUCLEOTIDE SEQUENCE [LARGE SCALE GENOMIC DNA]</scope>
    <source>
        <strain evidence="9">114-2 / CGMCC 5302</strain>
    </source>
</reference>
<dbReference type="InterPro" id="IPR049326">
    <property type="entry name" value="Rhodopsin_dom_fungi"/>
</dbReference>
<dbReference type="PhylomeDB" id="S8BHJ7"/>
<comment type="subcellular location">
    <subcellularLocation>
        <location evidence="1">Membrane</location>
        <topology evidence="1">Multi-pass membrane protein</topology>
    </subcellularLocation>
</comment>
<evidence type="ECO:0000256" key="6">
    <source>
        <dbReference type="SAM" id="Phobius"/>
    </source>
</evidence>
<dbReference type="PANTHER" id="PTHR33048:SF113">
    <property type="entry name" value="INTEGRAL MEMBRANE PROTEIN-RELATED"/>
    <property type="match status" value="1"/>
</dbReference>
<dbReference type="EMBL" id="KB644415">
    <property type="protein sequence ID" value="EPS34662.1"/>
    <property type="molecule type" value="Genomic_DNA"/>
</dbReference>
<evidence type="ECO:0000313" key="9">
    <source>
        <dbReference type="Proteomes" id="UP000019376"/>
    </source>
</evidence>
<keyword evidence="4 6" id="KW-0472">Membrane</keyword>